<dbReference type="PANTHER" id="PTHR44846:SF1">
    <property type="entry name" value="MANNOSYL-D-GLYCERATE TRANSPORT_METABOLISM SYSTEM REPRESSOR MNGR-RELATED"/>
    <property type="match status" value="1"/>
</dbReference>
<feature type="domain" description="HTH gntR-type" evidence="4">
    <location>
        <begin position="32"/>
        <end position="100"/>
    </location>
</feature>
<gene>
    <name evidence="5" type="ORF">CEY11_14110</name>
</gene>
<dbReference type="Gene3D" id="1.10.10.10">
    <property type="entry name" value="Winged helix-like DNA-binding domain superfamily/Winged helix DNA-binding domain"/>
    <property type="match status" value="1"/>
</dbReference>
<dbReference type="RefSeq" id="WP_088604060.1">
    <property type="nucleotide sequence ID" value="NZ_NJIH01000008.1"/>
</dbReference>
<dbReference type="GO" id="GO:0003700">
    <property type="term" value="F:DNA-binding transcription factor activity"/>
    <property type="evidence" value="ECO:0007669"/>
    <property type="project" value="InterPro"/>
</dbReference>
<dbReference type="GO" id="GO:0045892">
    <property type="term" value="P:negative regulation of DNA-templated transcription"/>
    <property type="evidence" value="ECO:0007669"/>
    <property type="project" value="TreeGrafter"/>
</dbReference>
<evidence type="ECO:0000313" key="6">
    <source>
        <dbReference type="Proteomes" id="UP000214603"/>
    </source>
</evidence>
<dbReference type="OrthoDB" id="9808698at2"/>
<dbReference type="EMBL" id="NJIH01000008">
    <property type="protein sequence ID" value="OWT58149.1"/>
    <property type="molecule type" value="Genomic_DNA"/>
</dbReference>
<dbReference type="Pfam" id="PF07702">
    <property type="entry name" value="UTRA"/>
    <property type="match status" value="1"/>
</dbReference>
<keyword evidence="2" id="KW-0238">DNA-binding</keyword>
<dbReference type="PROSITE" id="PS50949">
    <property type="entry name" value="HTH_GNTR"/>
    <property type="match status" value="1"/>
</dbReference>
<keyword evidence="3" id="KW-0804">Transcription</keyword>
<reference evidence="6" key="1">
    <citation type="submission" date="2017-06" db="EMBL/GenBank/DDBJ databases">
        <title>Herbaspirillum phytohormonus sp. nov., isolated from the root nodule of Robinia pseudoacacia in lead-zinc mine.</title>
        <authorList>
            <person name="Fan M."/>
            <person name="Lin Y."/>
        </authorList>
    </citation>
    <scope>NUCLEOTIDE SEQUENCE [LARGE SCALE GENOMIC DNA]</scope>
    <source>
        <strain evidence="6">SC-089</strain>
    </source>
</reference>
<evidence type="ECO:0000256" key="1">
    <source>
        <dbReference type="ARBA" id="ARBA00023015"/>
    </source>
</evidence>
<keyword evidence="1" id="KW-0805">Transcription regulation</keyword>
<sequence>MAKKPSMQTDKLADSPAEAISRYFYRLSPLGLSKHAQLRESIIHAVDDGELQYQDKLPPEKALGDMLNISLGTTQKALGTLAAEGYLVRKHGIGTFVGEPRRSVQKSWHYRFTDPASGEHLPVFAHLLGRSVVGDGPWAKALGADARGYVRIDRSLSIDGRFKCVSELYLPASLFSGILEMPADRLEDVNLKHILETEFGYPTLEAKGGARLVRPDARIAALMELGSDAWVLKINILGKTRAQQPISYQKMFVPPSECELDMDFIGAS</sequence>
<dbReference type="AlphaFoldDB" id="A0A225MGW6"/>
<dbReference type="Proteomes" id="UP000214603">
    <property type="component" value="Unassembled WGS sequence"/>
</dbReference>
<evidence type="ECO:0000256" key="2">
    <source>
        <dbReference type="ARBA" id="ARBA00023125"/>
    </source>
</evidence>
<keyword evidence="6" id="KW-1185">Reference proteome</keyword>
<dbReference type="GO" id="GO:0003677">
    <property type="term" value="F:DNA binding"/>
    <property type="evidence" value="ECO:0007669"/>
    <property type="project" value="UniProtKB-KW"/>
</dbReference>
<dbReference type="Pfam" id="PF00392">
    <property type="entry name" value="GntR"/>
    <property type="match status" value="1"/>
</dbReference>
<dbReference type="SMART" id="SM00866">
    <property type="entry name" value="UTRA"/>
    <property type="match status" value="1"/>
</dbReference>
<dbReference type="InterPro" id="IPR011663">
    <property type="entry name" value="UTRA"/>
</dbReference>
<proteinExistence type="predicted"/>
<dbReference type="SUPFAM" id="SSF64288">
    <property type="entry name" value="Chorismate lyase-like"/>
    <property type="match status" value="1"/>
</dbReference>
<dbReference type="InterPro" id="IPR000524">
    <property type="entry name" value="Tscrpt_reg_HTH_GntR"/>
</dbReference>
<dbReference type="Gene3D" id="3.40.1410.10">
    <property type="entry name" value="Chorismate lyase-like"/>
    <property type="match status" value="1"/>
</dbReference>
<evidence type="ECO:0000259" key="4">
    <source>
        <dbReference type="PROSITE" id="PS50949"/>
    </source>
</evidence>
<accession>A0A225MGW6</accession>
<evidence type="ECO:0000313" key="5">
    <source>
        <dbReference type="EMBL" id="OWT58149.1"/>
    </source>
</evidence>
<name>A0A225MGW6_9BURK</name>
<evidence type="ECO:0000256" key="3">
    <source>
        <dbReference type="ARBA" id="ARBA00023163"/>
    </source>
</evidence>
<dbReference type="InterPro" id="IPR028978">
    <property type="entry name" value="Chorismate_lyase_/UTRA_dom_sf"/>
</dbReference>
<dbReference type="SUPFAM" id="SSF46785">
    <property type="entry name" value="Winged helix' DNA-binding domain"/>
    <property type="match status" value="1"/>
</dbReference>
<dbReference type="SMART" id="SM00345">
    <property type="entry name" value="HTH_GNTR"/>
    <property type="match status" value="1"/>
</dbReference>
<organism evidence="5 6">
    <name type="scientific">Candidimonas nitroreducens</name>
    <dbReference type="NCBI Taxonomy" id="683354"/>
    <lineage>
        <taxon>Bacteria</taxon>
        <taxon>Pseudomonadati</taxon>
        <taxon>Pseudomonadota</taxon>
        <taxon>Betaproteobacteria</taxon>
        <taxon>Burkholderiales</taxon>
        <taxon>Alcaligenaceae</taxon>
        <taxon>Candidimonas</taxon>
    </lineage>
</organism>
<dbReference type="PANTHER" id="PTHR44846">
    <property type="entry name" value="MANNOSYL-D-GLYCERATE TRANSPORT/METABOLISM SYSTEM REPRESSOR MNGR-RELATED"/>
    <property type="match status" value="1"/>
</dbReference>
<dbReference type="CDD" id="cd07377">
    <property type="entry name" value="WHTH_GntR"/>
    <property type="match status" value="1"/>
</dbReference>
<dbReference type="InterPro" id="IPR036390">
    <property type="entry name" value="WH_DNA-bd_sf"/>
</dbReference>
<comment type="caution">
    <text evidence="5">The sequence shown here is derived from an EMBL/GenBank/DDBJ whole genome shotgun (WGS) entry which is preliminary data.</text>
</comment>
<dbReference type="InterPro" id="IPR050679">
    <property type="entry name" value="Bact_HTH_transcr_reg"/>
</dbReference>
<protein>
    <recommendedName>
        <fullName evidence="4">HTH gntR-type domain-containing protein</fullName>
    </recommendedName>
</protein>
<dbReference type="InterPro" id="IPR036388">
    <property type="entry name" value="WH-like_DNA-bd_sf"/>
</dbReference>